<feature type="transmembrane region" description="Helical" evidence="1">
    <location>
        <begin position="274"/>
        <end position="291"/>
    </location>
</feature>
<keyword evidence="1" id="KW-1133">Transmembrane helix</keyword>
<feature type="transmembrane region" description="Helical" evidence="1">
    <location>
        <begin position="12"/>
        <end position="30"/>
    </location>
</feature>
<evidence type="ECO:0000256" key="1">
    <source>
        <dbReference type="SAM" id="Phobius"/>
    </source>
</evidence>
<dbReference type="PANTHER" id="PTHR34289:SF8">
    <property type="entry name" value="DUF819 DOMAIN-CONTAINING PROTEIN"/>
    <property type="match status" value="1"/>
</dbReference>
<dbReference type="InterPro" id="IPR008537">
    <property type="entry name" value="DUF819"/>
</dbReference>
<feature type="transmembrane region" description="Helical" evidence="1">
    <location>
        <begin position="357"/>
        <end position="378"/>
    </location>
</feature>
<evidence type="ECO:0000313" key="3">
    <source>
        <dbReference type="Proteomes" id="UP000238157"/>
    </source>
</evidence>
<gene>
    <name evidence="2" type="ORF">CLW00_11843</name>
</gene>
<feature type="transmembrane region" description="Helical" evidence="1">
    <location>
        <begin position="390"/>
        <end position="414"/>
    </location>
</feature>
<organism evidence="2 3">
    <name type="scientific">Mongoliibacter ruber</name>
    <dbReference type="NCBI Taxonomy" id="1750599"/>
    <lineage>
        <taxon>Bacteria</taxon>
        <taxon>Pseudomonadati</taxon>
        <taxon>Bacteroidota</taxon>
        <taxon>Cytophagia</taxon>
        <taxon>Cytophagales</taxon>
        <taxon>Cyclobacteriaceae</taxon>
        <taxon>Mongoliibacter</taxon>
    </lineage>
</organism>
<dbReference type="PANTHER" id="PTHR34289">
    <property type="entry name" value="PROTEIN, PUTATIVE (DUF819)-RELATED"/>
    <property type="match status" value="1"/>
</dbReference>
<comment type="caution">
    <text evidence="2">The sequence shown here is derived from an EMBL/GenBank/DDBJ whole genome shotgun (WGS) entry which is preliminary data.</text>
</comment>
<feature type="transmembrane region" description="Helical" evidence="1">
    <location>
        <begin position="102"/>
        <end position="127"/>
    </location>
</feature>
<feature type="transmembrane region" description="Helical" evidence="1">
    <location>
        <begin position="42"/>
        <end position="64"/>
    </location>
</feature>
<accession>A0A2T0WD73</accession>
<keyword evidence="3" id="KW-1185">Reference proteome</keyword>
<dbReference type="EMBL" id="PVTR01000018">
    <property type="protein sequence ID" value="PRY84660.1"/>
    <property type="molecule type" value="Genomic_DNA"/>
</dbReference>
<dbReference type="Proteomes" id="UP000238157">
    <property type="component" value="Unassembled WGS sequence"/>
</dbReference>
<protein>
    <submittedName>
        <fullName evidence="2">Putative membrane protein</fullName>
    </submittedName>
</protein>
<sequence>MQEYTPLITNDAVVFGILMFILALVFGTSSSKNPFWQKFYRVIPSILLCYFIPAVLNSFGIISGEYSQLYSVASRYLLPTSLVLLTLSIDFKGILKLGPKALIMFLAGSLGIILGGPLALLTVSAVFPEILGGVGPDEIWRGLATIAGSWIGGGANQTAMLEVFEASPTLFSQMIAVDVLVANVWMAVLLFWAAKPGRIDKIFKADSSAIHELQEKVEKYREGILKIPTMADTMKILGIGFALTGLAHLFADWMAPFIGENYPALSQYSLDKTFFWIVVVATTGGLLLSFTKARELEGAGASRLGSVLLYILVATIGMQMDLMAIFDSPVFFLIGILWMIFHIVIMLVVAFIIKAPFFFVAVGSQANVGGAASAPIVASAFNPSLAPVGVLMAVLGYAVGTYGAYICGLLLQLVHG</sequence>
<keyword evidence="1" id="KW-0472">Membrane</keyword>
<dbReference type="RefSeq" id="WP_106135480.1">
    <property type="nucleotide sequence ID" value="NZ_PVTR01000018.1"/>
</dbReference>
<proteinExistence type="predicted"/>
<feature type="transmembrane region" description="Helical" evidence="1">
    <location>
        <begin position="331"/>
        <end position="352"/>
    </location>
</feature>
<evidence type="ECO:0000313" key="2">
    <source>
        <dbReference type="EMBL" id="PRY84660.1"/>
    </source>
</evidence>
<dbReference type="OrthoDB" id="653763at2"/>
<keyword evidence="1" id="KW-0812">Transmembrane</keyword>
<dbReference type="Pfam" id="PF05684">
    <property type="entry name" value="DUF819"/>
    <property type="match status" value="1"/>
</dbReference>
<feature type="transmembrane region" description="Helical" evidence="1">
    <location>
        <begin position="236"/>
        <end position="254"/>
    </location>
</feature>
<feature type="transmembrane region" description="Helical" evidence="1">
    <location>
        <begin position="76"/>
        <end position="95"/>
    </location>
</feature>
<feature type="transmembrane region" description="Helical" evidence="1">
    <location>
        <begin position="170"/>
        <end position="194"/>
    </location>
</feature>
<name>A0A2T0WD73_9BACT</name>
<reference evidence="2 3" key="1">
    <citation type="submission" date="2018-03" db="EMBL/GenBank/DDBJ databases">
        <title>Genomic Encyclopedia of Archaeal and Bacterial Type Strains, Phase II (KMG-II): from individual species to whole genera.</title>
        <authorList>
            <person name="Goeker M."/>
        </authorList>
    </citation>
    <scope>NUCLEOTIDE SEQUENCE [LARGE SCALE GENOMIC DNA]</scope>
    <source>
        <strain evidence="2 3">DSM 27929</strain>
    </source>
</reference>
<dbReference type="AlphaFoldDB" id="A0A2T0WD73"/>
<feature type="transmembrane region" description="Helical" evidence="1">
    <location>
        <begin position="303"/>
        <end position="325"/>
    </location>
</feature>